<evidence type="ECO:0000256" key="1">
    <source>
        <dbReference type="SAM" id="MobiDB-lite"/>
    </source>
</evidence>
<organism evidence="2 3">
    <name type="scientific">Lentinula raphanica</name>
    <dbReference type="NCBI Taxonomy" id="153919"/>
    <lineage>
        <taxon>Eukaryota</taxon>
        <taxon>Fungi</taxon>
        <taxon>Dikarya</taxon>
        <taxon>Basidiomycota</taxon>
        <taxon>Agaricomycotina</taxon>
        <taxon>Agaricomycetes</taxon>
        <taxon>Agaricomycetidae</taxon>
        <taxon>Agaricales</taxon>
        <taxon>Marasmiineae</taxon>
        <taxon>Omphalotaceae</taxon>
        <taxon>Lentinula</taxon>
    </lineage>
</organism>
<dbReference type="SUPFAM" id="SSF52047">
    <property type="entry name" value="RNI-like"/>
    <property type="match status" value="1"/>
</dbReference>
<dbReference type="Proteomes" id="UP001163846">
    <property type="component" value="Unassembled WGS sequence"/>
</dbReference>
<evidence type="ECO:0000313" key="3">
    <source>
        <dbReference type="Proteomes" id="UP001163846"/>
    </source>
</evidence>
<proteinExistence type="predicted"/>
<keyword evidence="3" id="KW-1185">Reference proteome</keyword>
<dbReference type="EMBL" id="MU806193">
    <property type="protein sequence ID" value="KAJ3838258.1"/>
    <property type="molecule type" value="Genomic_DNA"/>
</dbReference>
<dbReference type="AlphaFoldDB" id="A0AA38P8X8"/>
<name>A0AA38P8X8_9AGAR</name>
<dbReference type="Gene3D" id="3.80.10.10">
    <property type="entry name" value="Ribonuclease Inhibitor"/>
    <property type="match status" value="1"/>
</dbReference>
<dbReference type="InterPro" id="IPR032675">
    <property type="entry name" value="LRR_dom_sf"/>
</dbReference>
<feature type="compositionally biased region" description="Low complexity" evidence="1">
    <location>
        <begin position="1"/>
        <end position="21"/>
    </location>
</feature>
<feature type="region of interest" description="Disordered" evidence="1">
    <location>
        <begin position="1"/>
        <end position="22"/>
    </location>
</feature>
<accession>A0AA38P8X8</accession>
<comment type="caution">
    <text evidence="2">The sequence shown here is derived from an EMBL/GenBank/DDBJ whole genome shotgun (WGS) entry which is preliminary data.</text>
</comment>
<evidence type="ECO:0008006" key="4">
    <source>
        <dbReference type="Google" id="ProtNLM"/>
    </source>
</evidence>
<gene>
    <name evidence="2" type="ORF">F5878DRAFT_661362</name>
</gene>
<sequence>MFKFGSSSSLGSKTNSSSSNLAIPKPEPVQALDNHIIALICEELQFDTYMALDQQLRTESHLAARQGLLSFGLASKAFLEPALNVLWRTLSSVEPLLSVLPETITVEGKKMLVKQIAPKSWDRLRFYTSRVHTFDQRILSESEESSIHISVYARLGQIYPIFPALAEFHPTISVSTSNSLMFFLSRTITMASLPAFLPHAQTSRATEAEEEIDFGPSLSIMAWKSPGMQTLYLESDTRYSGFASSMACFNDLKSLRVVRLSHYDPDFFNGIASLQQLSYLNLSLPENALSSVDVSGISGGFPSLDTLRVSGSPGDIHKLLKLVSTSTLNELRLTCNLHSVWEENRTGMPDLTRSLDRFSSLTIVEISSISEIDLNLFDAQFLWLLFSPILRLPLLRKLVYELPLFLTDQRTSEMAAAWPHIETLSLTSETWGEGIPPVESLRHFAEHCPELTSLEFPVRVNFVVDIRPPSPPPPTMVMHSLRSFRCILYDEVKSPAIVALHLYQIFPGIKWADGPGSGWSEVQSTLNAFHFLSRQNRQLLE</sequence>
<evidence type="ECO:0000313" key="2">
    <source>
        <dbReference type="EMBL" id="KAJ3838258.1"/>
    </source>
</evidence>
<protein>
    <recommendedName>
        <fullName evidence="4">F-box domain-containing protein</fullName>
    </recommendedName>
</protein>
<reference evidence="2" key="1">
    <citation type="submission" date="2022-08" db="EMBL/GenBank/DDBJ databases">
        <authorList>
            <consortium name="DOE Joint Genome Institute"/>
            <person name="Min B."/>
            <person name="Riley R."/>
            <person name="Sierra-Patev S."/>
            <person name="Naranjo-Ortiz M."/>
            <person name="Looney B."/>
            <person name="Konkel Z."/>
            <person name="Slot J.C."/>
            <person name="Sakamoto Y."/>
            <person name="Steenwyk J.L."/>
            <person name="Rokas A."/>
            <person name="Carro J."/>
            <person name="Camarero S."/>
            <person name="Ferreira P."/>
            <person name="Molpeceres G."/>
            <person name="Ruiz-Duenas F.J."/>
            <person name="Serrano A."/>
            <person name="Henrissat B."/>
            <person name="Drula E."/>
            <person name="Hughes K.W."/>
            <person name="Mata J.L."/>
            <person name="Ishikawa N.K."/>
            <person name="Vargas-Isla R."/>
            <person name="Ushijima S."/>
            <person name="Smith C.A."/>
            <person name="Ahrendt S."/>
            <person name="Andreopoulos W."/>
            <person name="He G."/>
            <person name="Labutti K."/>
            <person name="Lipzen A."/>
            <person name="Ng V."/>
            <person name="Sandor L."/>
            <person name="Barry K."/>
            <person name="Martinez A.T."/>
            <person name="Xiao Y."/>
            <person name="Gibbons J.G."/>
            <person name="Terashima K."/>
            <person name="Hibbett D.S."/>
            <person name="Grigoriev I.V."/>
        </authorList>
    </citation>
    <scope>NUCLEOTIDE SEQUENCE</scope>
    <source>
        <strain evidence="2">TFB9207</strain>
    </source>
</reference>